<sequence>MGFAGRLGHRRRSWRGRCWRSSTALGFGGPRPTATGRRLMMTATVTLANGDGAMIFSTVSVSASLCCQCSVRLQRTRQGGGDYLFSIFSMKDPMDVKYHKHSIYMNRIKCAEKEMEMGLMALMFVEKV</sequence>
<comment type="caution">
    <text evidence="1">The sequence shown here is derived from an EMBL/GenBank/DDBJ whole genome shotgun (WGS) entry which is preliminary data.</text>
</comment>
<evidence type="ECO:0000313" key="2">
    <source>
        <dbReference type="Proteomes" id="UP000287651"/>
    </source>
</evidence>
<proteinExistence type="predicted"/>
<organism evidence="1 2">
    <name type="scientific">Ensete ventricosum</name>
    <name type="common">Abyssinian banana</name>
    <name type="synonym">Musa ensete</name>
    <dbReference type="NCBI Taxonomy" id="4639"/>
    <lineage>
        <taxon>Eukaryota</taxon>
        <taxon>Viridiplantae</taxon>
        <taxon>Streptophyta</taxon>
        <taxon>Embryophyta</taxon>
        <taxon>Tracheophyta</taxon>
        <taxon>Spermatophyta</taxon>
        <taxon>Magnoliopsida</taxon>
        <taxon>Liliopsida</taxon>
        <taxon>Zingiberales</taxon>
        <taxon>Musaceae</taxon>
        <taxon>Ensete</taxon>
    </lineage>
</organism>
<evidence type="ECO:0000313" key="1">
    <source>
        <dbReference type="EMBL" id="RRT83484.1"/>
    </source>
</evidence>
<dbReference type="EMBL" id="AMZH03000484">
    <property type="protein sequence ID" value="RRT83484.1"/>
    <property type="molecule type" value="Genomic_DNA"/>
</dbReference>
<gene>
    <name evidence="1" type="ORF">B296_00017532</name>
</gene>
<reference evidence="1 2" key="1">
    <citation type="journal article" date="2014" name="Agronomy (Basel)">
        <title>A Draft Genome Sequence for Ensete ventricosum, the Drought-Tolerant Tree Against Hunger.</title>
        <authorList>
            <person name="Harrison J."/>
            <person name="Moore K.A."/>
            <person name="Paszkiewicz K."/>
            <person name="Jones T."/>
            <person name="Grant M."/>
            <person name="Ambacheew D."/>
            <person name="Muzemil S."/>
            <person name="Studholme D.J."/>
        </authorList>
    </citation>
    <scope>NUCLEOTIDE SEQUENCE [LARGE SCALE GENOMIC DNA]</scope>
</reference>
<accession>A0A427B4S4</accession>
<protein>
    <submittedName>
        <fullName evidence="1">Uncharacterized protein</fullName>
    </submittedName>
</protein>
<dbReference type="AlphaFoldDB" id="A0A427B4S4"/>
<name>A0A427B4S4_ENSVE</name>
<dbReference type="Proteomes" id="UP000287651">
    <property type="component" value="Unassembled WGS sequence"/>
</dbReference>